<dbReference type="SUPFAM" id="SSF56112">
    <property type="entry name" value="Protein kinase-like (PK-like)"/>
    <property type="match status" value="1"/>
</dbReference>
<evidence type="ECO:0000256" key="1">
    <source>
        <dbReference type="ARBA" id="ARBA00012411"/>
    </source>
</evidence>
<dbReference type="InterPro" id="IPR017441">
    <property type="entry name" value="Protein_kinase_ATP_BS"/>
</dbReference>
<sequence>MSQMGDPSFKLDGSPYEVEQIIGIGAYGQVRQAIDVRNHRPVAIKRIVDAFGTYVLAKRNLREVRILRRLSHKNIISVLDMFVVPANHGHDIFLVMDLMETTLHKIVHSTQTLTDKHVKYFLYQILCGLKYLHSGGIVHRDLKPDNLLVNADCLLKIADFGMARSLDKLKTEEDSVMTQYVQTRWYRAPELLFSMLDYDVKVDIWSVGCIFSEMIMRRQLFPGREAAMQIKMIVCYLGTPPPEVLDKISSVLIRDWIISLGPREPLPWKAILPKASSRAVDLAERLLKMEPWNRLSADDALSHPYLSLYHVPENEPACPEAVQLDVDAIESLSMQDCLSELGQEARLFQSQRELYPIESV</sequence>
<comment type="catalytic activity">
    <reaction evidence="7 11">
        <text>L-threonyl-[protein] + ATP = O-phospho-L-threonyl-[protein] + ADP + H(+)</text>
        <dbReference type="Rhea" id="RHEA:46608"/>
        <dbReference type="Rhea" id="RHEA-COMP:11060"/>
        <dbReference type="Rhea" id="RHEA-COMP:11605"/>
        <dbReference type="ChEBI" id="CHEBI:15378"/>
        <dbReference type="ChEBI" id="CHEBI:30013"/>
        <dbReference type="ChEBI" id="CHEBI:30616"/>
        <dbReference type="ChEBI" id="CHEBI:61977"/>
        <dbReference type="ChEBI" id="CHEBI:456216"/>
        <dbReference type="EC" id="2.7.11.24"/>
    </reaction>
</comment>
<name>A0A7I8WQD8_BURXY</name>
<keyword evidence="3 11" id="KW-0808">Transferase</keyword>
<evidence type="ECO:0000256" key="5">
    <source>
        <dbReference type="ARBA" id="ARBA00022777"/>
    </source>
</evidence>
<organism evidence="13 14">
    <name type="scientific">Bursaphelenchus xylophilus</name>
    <name type="common">Pinewood nematode worm</name>
    <name type="synonym">Aphelenchoides xylophilus</name>
    <dbReference type="NCBI Taxonomy" id="6326"/>
    <lineage>
        <taxon>Eukaryota</taxon>
        <taxon>Metazoa</taxon>
        <taxon>Ecdysozoa</taxon>
        <taxon>Nematoda</taxon>
        <taxon>Chromadorea</taxon>
        <taxon>Rhabditida</taxon>
        <taxon>Tylenchina</taxon>
        <taxon>Tylenchomorpha</taxon>
        <taxon>Aphelenchoidea</taxon>
        <taxon>Aphelenchoididae</taxon>
        <taxon>Bursaphelenchus</taxon>
    </lineage>
</organism>
<dbReference type="Gene3D" id="1.10.510.10">
    <property type="entry name" value="Transferase(Phosphotransferase) domain 1"/>
    <property type="match status" value="1"/>
</dbReference>
<dbReference type="PROSITE" id="PS00108">
    <property type="entry name" value="PROTEIN_KINASE_ST"/>
    <property type="match status" value="1"/>
</dbReference>
<comment type="cofactor">
    <cofactor evidence="11">
        <name>Mg(2+)</name>
        <dbReference type="ChEBI" id="CHEBI:18420"/>
    </cofactor>
</comment>
<evidence type="ECO:0000256" key="7">
    <source>
        <dbReference type="ARBA" id="ARBA00047592"/>
    </source>
</evidence>
<dbReference type="EC" id="2.7.11.24" evidence="1 11"/>
<accession>A0A7I8WQD8</accession>
<feature type="domain" description="Protein kinase" evidence="12">
    <location>
        <begin position="16"/>
        <end position="306"/>
    </location>
</feature>
<dbReference type="GO" id="GO:0004707">
    <property type="term" value="F:MAP kinase activity"/>
    <property type="evidence" value="ECO:0007669"/>
    <property type="project" value="UniProtKB-EC"/>
</dbReference>
<dbReference type="EMBL" id="CAJFCV020000002">
    <property type="protein sequence ID" value="CAG9096119.1"/>
    <property type="molecule type" value="Genomic_DNA"/>
</dbReference>
<evidence type="ECO:0000259" key="12">
    <source>
        <dbReference type="PROSITE" id="PS50011"/>
    </source>
</evidence>
<dbReference type="AlphaFoldDB" id="A0A7I8WQD8"/>
<dbReference type="PROSITE" id="PS01351">
    <property type="entry name" value="MAPK"/>
    <property type="match status" value="1"/>
</dbReference>
<keyword evidence="5 11" id="KW-0418">Kinase</keyword>
<comment type="similarity">
    <text evidence="11">Belongs to the protein kinase superfamily. Ser/Thr protein kinase family. MAP kinase subfamily.</text>
</comment>
<dbReference type="InterPro" id="IPR050117">
    <property type="entry name" value="MAPK"/>
</dbReference>
<comment type="catalytic activity">
    <reaction evidence="8">
        <text>L-seryl-[protein] + ATP = O-phospho-L-seryl-[protein] + ADP + H(+)</text>
        <dbReference type="Rhea" id="RHEA:17989"/>
        <dbReference type="Rhea" id="RHEA-COMP:9863"/>
        <dbReference type="Rhea" id="RHEA-COMP:11604"/>
        <dbReference type="ChEBI" id="CHEBI:15378"/>
        <dbReference type="ChEBI" id="CHEBI:29999"/>
        <dbReference type="ChEBI" id="CHEBI:30616"/>
        <dbReference type="ChEBI" id="CHEBI:83421"/>
        <dbReference type="ChEBI" id="CHEBI:456216"/>
        <dbReference type="EC" id="2.7.11.24"/>
    </reaction>
</comment>
<dbReference type="GO" id="GO:0005737">
    <property type="term" value="C:cytoplasm"/>
    <property type="evidence" value="ECO:0007669"/>
    <property type="project" value="UniProtKB-ARBA"/>
</dbReference>
<keyword evidence="11" id="KW-0460">Magnesium</keyword>
<dbReference type="SMR" id="A0A7I8WQD8"/>
<dbReference type="InterPro" id="IPR000719">
    <property type="entry name" value="Prot_kinase_dom"/>
</dbReference>
<dbReference type="InterPro" id="IPR011009">
    <property type="entry name" value="Kinase-like_dom_sf"/>
</dbReference>
<dbReference type="PROSITE" id="PS50011">
    <property type="entry name" value="PROTEIN_KINASE_DOM"/>
    <property type="match status" value="1"/>
</dbReference>
<evidence type="ECO:0000256" key="3">
    <source>
        <dbReference type="ARBA" id="ARBA00022679"/>
    </source>
</evidence>
<protein>
    <recommendedName>
        <fullName evidence="1 11">Mitogen-activated protein kinase</fullName>
        <ecNumber evidence="1 11">2.7.11.24</ecNumber>
    </recommendedName>
</protein>
<evidence type="ECO:0000256" key="11">
    <source>
        <dbReference type="RuleBase" id="RU361165"/>
    </source>
</evidence>
<dbReference type="Proteomes" id="UP000659654">
    <property type="component" value="Unassembled WGS sequence"/>
</dbReference>
<dbReference type="PROSITE" id="PS00107">
    <property type="entry name" value="PROTEIN_KINASE_ATP"/>
    <property type="match status" value="1"/>
</dbReference>
<dbReference type="Proteomes" id="UP000582659">
    <property type="component" value="Unassembled WGS sequence"/>
</dbReference>
<comment type="caution">
    <text evidence="13">The sequence shown here is derived from an EMBL/GenBank/DDBJ whole genome shotgun (WGS) entry which is preliminary data.</text>
</comment>
<dbReference type="SMART" id="SM00220">
    <property type="entry name" value="S_TKc"/>
    <property type="match status" value="1"/>
</dbReference>
<feature type="binding site" evidence="9">
    <location>
        <position position="45"/>
    </location>
    <ligand>
        <name>ATP</name>
        <dbReference type="ChEBI" id="CHEBI:30616"/>
    </ligand>
</feature>
<reference evidence="13" key="1">
    <citation type="submission" date="2020-09" db="EMBL/GenBank/DDBJ databases">
        <authorList>
            <person name="Kikuchi T."/>
        </authorList>
    </citation>
    <scope>NUCLEOTIDE SEQUENCE</scope>
    <source>
        <strain evidence="13">Ka4C1</strain>
    </source>
</reference>
<dbReference type="FunFam" id="1.10.510.10:FF:000049">
    <property type="entry name" value="Mitogen-activated protein kinase"/>
    <property type="match status" value="1"/>
</dbReference>
<proteinExistence type="inferred from homology"/>
<comment type="activity regulation">
    <text evidence="11">Activated by threonine and tyrosine phosphorylation.</text>
</comment>
<evidence type="ECO:0000256" key="4">
    <source>
        <dbReference type="ARBA" id="ARBA00022741"/>
    </source>
</evidence>
<dbReference type="InterPro" id="IPR008271">
    <property type="entry name" value="Ser/Thr_kinase_AS"/>
</dbReference>
<dbReference type="PANTHER" id="PTHR24055">
    <property type="entry name" value="MITOGEN-ACTIVATED PROTEIN KINASE"/>
    <property type="match status" value="1"/>
</dbReference>
<gene>
    <name evidence="13" type="ORF">BXYJ_LOCUS3791</name>
</gene>
<keyword evidence="14" id="KW-1185">Reference proteome</keyword>
<evidence type="ECO:0000313" key="14">
    <source>
        <dbReference type="Proteomes" id="UP000659654"/>
    </source>
</evidence>
<keyword evidence="2 10" id="KW-0723">Serine/threonine-protein kinase</keyword>
<evidence type="ECO:0000256" key="10">
    <source>
        <dbReference type="RuleBase" id="RU000304"/>
    </source>
</evidence>
<evidence type="ECO:0000313" key="13">
    <source>
        <dbReference type="EMBL" id="CAD5214961.1"/>
    </source>
</evidence>
<evidence type="ECO:0000256" key="2">
    <source>
        <dbReference type="ARBA" id="ARBA00022527"/>
    </source>
</evidence>
<dbReference type="EMBL" id="CAJFDI010000002">
    <property type="protein sequence ID" value="CAD5214961.1"/>
    <property type="molecule type" value="Genomic_DNA"/>
</dbReference>
<keyword evidence="6 9" id="KW-0067">ATP-binding</keyword>
<evidence type="ECO:0000256" key="8">
    <source>
        <dbReference type="ARBA" id="ARBA00048312"/>
    </source>
</evidence>
<evidence type="ECO:0000256" key="6">
    <source>
        <dbReference type="ARBA" id="ARBA00022840"/>
    </source>
</evidence>
<evidence type="ECO:0000256" key="9">
    <source>
        <dbReference type="PROSITE-ProRule" id="PRU10141"/>
    </source>
</evidence>
<dbReference type="Gene3D" id="3.30.200.20">
    <property type="entry name" value="Phosphorylase Kinase, domain 1"/>
    <property type="match status" value="1"/>
</dbReference>
<dbReference type="Pfam" id="PF00069">
    <property type="entry name" value="Pkinase"/>
    <property type="match status" value="1"/>
</dbReference>
<dbReference type="InterPro" id="IPR003527">
    <property type="entry name" value="MAP_kinase_CS"/>
</dbReference>
<keyword evidence="4 9" id="KW-0547">Nucleotide-binding</keyword>
<dbReference type="GO" id="GO:0005524">
    <property type="term" value="F:ATP binding"/>
    <property type="evidence" value="ECO:0007669"/>
    <property type="project" value="UniProtKB-UniRule"/>
</dbReference>
<dbReference type="OrthoDB" id="192887at2759"/>